<dbReference type="AlphaFoldDB" id="A0A192GZK9"/>
<comment type="similarity">
    <text evidence="1 5">Belongs to the transferase hexapeptide repeat family.</text>
</comment>
<proteinExistence type="inferred from homology"/>
<dbReference type="GeneID" id="42980781"/>
<keyword evidence="4 5" id="KW-0012">Acyltransferase</keyword>
<dbReference type="SUPFAM" id="SSF51161">
    <property type="entry name" value="Trimeric LpxA-like enzymes"/>
    <property type="match status" value="1"/>
</dbReference>
<reference evidence="7 8" key="1">
    <citation type="submission" date="2016-03" db="EMBL/GenBank/DDBJ databases">
        <title>Pediococcus and Lactobacillus from brewery environment - whole genome sequencing and assembly.</title>
        <authorList>
            <person name="Behr J."/>
            <person name="Geissler A.J."/>
            <person name="Vogel R.F."/>
        </authorList>
    </citation>
    <scope>NUCLEOTIDE SEQUENCE [LARGE SCALE GENOMIC DNA]</scope>
    <source>
        <strain evidence="7 8">TMW 1.1989</strain>
    </source>
</reference>
<dbReference type="Gene3D" id="2.160.10.10">
    <property type="entry name" value="Hexapeptide repeat proteins"/>
    <property type="match status" value="1"/>
</dbReference>
<protein>
    <recommendedName>
        <fullName evidence="5">Acetyltransferase</fullName>
        <ecNumber evidence="5">2.3.1.-</ecNumber>
    </recommendedName>
</protein>
<feature type="domain" description="Maltose/galactoside acetyltransferase" evidence="6">
    <location>
        <begin position="6"/>
        <end position="57"/>
    </location>
</feature>
<dbReference type="InterPro" id="IPR039369">
    <property type="entry name" value="LacA-like"/>
</dbReference>
<evidence type="ECO:0000313" key="7">
    <source>
        <dbReference type="EMBL" id="ANK61427.1"/>
    </source>
</evidence>
<dbReference type="PANTHER" id="PTHR43017">
    <property type="entry name" value="GALACTOSIDE O-ACETYLTRANSFERASE"/>
    <property type="match status" value="1"/>
</dbReference>
<evidence type="ECO:0000259" key="6">
    <source>
        <dbReference type="Pfam" id="PF12464"/>
    </source>
</evidence>
<dbReference type="CDD" id="cd03357">
    <property type="entry name" value="LbH_MAT_GAT"/>
    <property type="match status" value="1"/>
</dbReference>
<keyword evidence="8" id="KW-1185">Reference proteome</keyword>
<dbReference type="Pfam" id="PF12464">
    <property type="entry name" value="Mac"/>
    <property type="match status" value="1"/>
</dbReference>
<evidence type="ECO:0000256" key="4">
    <source>
        <dbReference type="ARBA" id="ARBA00023315"/>
    </source>
</evidence>
<sequence length="192" mass="20512">MDFLKKMKSDQPYVARYADLPGDIQDKAKHLCWGYSQTDPVAKVERYAILRTLLGTVDETVFIGTNFSCDYGFNIHFNGFSFINNNCTILDSSPVNIGANVFLAPGVCLTCTGHALIAEQRRNGIITSAPITLAADVWLGANVVVRGGVTIGQGSIIGAGSIVTHDIPAGVVAVGNPCKVLRKVTEADRLAL</sequence>
<evidence type="ECO:0000256" key="5">
    <source>
        <dbReference type="RuleBase" id="RU367021"/>
    </source>
</evidence>
<evidence type="ECO:0000313" key="8">
    <source>
        <dbReference type="Proteomes" id="UP000078582"/>
    </source>
</evidence>
<dbReference type="InterPro" id="IPR024688">
    <property type="entry name" value="Mac_dom"/>
</dbReference>
<dbReference type="GO" id="GO:0008870">
    <property type="term" value="F:galactoside O-acetyltransferase activity"/>
    <property type="evidence" value="ECO:0007669"/>
    <property type="project" value="TreeGrafter"/>
</dbReference>
<accession>A0A192GZK9</accession>
<keyword evidence="3" id="KW-0677">Repeat</keyword>
<dbReference type="PANTHER" id="PTHR43017:SF1">
    <property type="entry name" value="ACETYLTRANSFERASE YJL218W-RELATED"/>
    <property type="match status" value="1"/>
</dbReference>
<dbReference type="Proteomes" id="UP000078582">
    <property type="component" value="Chromosome"/>
</dbReference>
<dbReference type="InterPro" id="IPR018357">
    <property type="entry name" value="Hexapep_transf_CS"/>
</dbReference>
<gene>
    <name evidence="7" type="ORF">AYR53_00835</name>
</gene>
<evidence type="ECO:0000256" key="1">
    <source>
        <dbReference type="ARBA" id="ARBA00007274"/>
    </source>
</evidence>
<dbReference type="Pfam" id="PF00132">
    <property type="entry name" value="Hexapep"/>
    <property type="match status" value="1"/>
</dbReference>
<organism evidence="7 8">
    <name type="scientific">Loigolactobacillus backii</name>
    <dbReference type="NCBI Taxonomy" id="375175"/>
    <lineage>
        <taxon>Bacteria</taxon>
        <taxon>Bacillati</taxon>
        <taxon>Bacillota</taxon>
        <taxon>Bacilli</taxon>
        <taxon>Lactobacillales</taxon>
        <taxon>Lactobacillaceae</taxon>
        <taxon>Loigolactobacillus</taxon>
    </lineage>
</organism>
<keyword evidence="2 5" id="KW-0808">Transferase</keyword>
<dbReference type="EC" id="2.3.1.-" evidence="5"/>
<dbReference type="EMBL" id="CP014873">
    <property type="protein sequence ID" value="ANK61427.1"/>
    <property type="molecule type" value="Genomic_DNA"/>
</dbReference>
<dbReference type="PROSITE" id="PS00101">
    <property type="entry name" value="HEXAPEP_TRANSFERASES"/>
    <property type="match status" value="1"/>
</dbReference>
<dbReference type="InterPro" id="IPR011004">
    <property type="entry name" value="Trimer_LpxA-like_sf"/>
</dbReference>
<evidence type="ECO:0000256" key="3">
    <source>
        <dbReference type="ARBA" id="ARBA00022737"/>
    </source>
</evidence>
<dbReference type="InterPro" id="IPR001451">
    <property type="entry name" value="Hexapep"/>
</dbReference>
<dbReference type="RefSeq" id="WP_068279880.1">
    <property type="nucleotide sequence ID" value="NZ_CP014873.1"/>
</dbReference>
<evidence type="ECO:0000256" key="2">
    <source>
        <dbReference type="ARBA" id="ARBA00022679"/>
    </source>
</evidence>
<dbReference type="OrthoDB" id="9812571at2"/>
<name>A0A192GZK9_9LACO</name>